<reference evidence="2" key="1">
    <citation type="submission" date="2021-03" db="EMBL/GenBank/DDBJ databases">
        <authorList>
            <person name="Li Z."/>
            <person name="Yang C."/>
        </authorList>
    </citation>
    <scope>NUCLEOTIDE SEQUENCE</scope>
    <source>
        <strain evidence="2">Dzin_1.0</strain>
        <tissue evidence="2">Leaf</tissue>
    </source>
</reference>
<sequence length="114" mass="12954">MGSKTNSAKGKKYFGGSNSLKAVDQGEHNKDEETDSLFPTVVANGGITRNKKKRTRRRVQWKDRNGSKLVEVLEYQLSDSSDSDDEFLDSCLCTMMNLCCLCCFRLKFHLLFQC</sequence>
<accession>A0A9D5C6Y8</accession>
<dbReference type="OrthoDB" id="773814at2759"/>
<proteinExistence type="predicted"/>
<comment type="caution">
    <text evidence="2">The sequence shown here is derived from an EMBL/GenBank/DDBJ whole genome shotgun (WGS) entry which is preliminary data.</text>
</comment>
<dbReference type="EMBL" id="JAGGNH010000007">
    <property type="protein sequence ID" value="KAJ0967535.1"/>
    <property type="molecule type" value="Genomic_DNA"/>
</dbReference>
<dbReference type="Proteomes" id="UP001085076">
    <property type="component" value="Miscellaneous, Linkage group lg07"/>
</dbReference>
<name>A0A9D5C6Y8_9LILI</name>
<evidence type="ECO:0000313" key="2">
    <source>
        <dbReference type="EMBL" id="KAJ0967535.1"/>
    </source>
</evidence>
<dbReference type="PANTHER" id="PTHR33401:SF2">
    <property type="entry name" value="OS03G0138400 PROTEIN"/>
    <property type="match status" value="1"/>
</dbReference>
<evidence type="ECO:0000313" key="3">
    <source>
        <dbReference type="Proteomes" id="UP001085076"/>
    </source>
</evidence>
<gene>
    <name evidence="2" type="ORF">J5N97_024452</name>
</gene>
<organism evidence="2 3">
    <name type="scientific">Dioscorea zingiberensis</name>
    <dbReference type="NCBI Taxonomy" id="325984"/>
    <lineage>
        <taxon>Eukaryota</taxon>
        <taxon>Viridiplantae</taxon>
        <taxon>Streptophyta</taxon>
        <taxon>Embryophyta</taxon>
        <taxon>Tracheophyta</taxon>
        <taxon>Spermatophyta</taxon>
        <taxon>Magnoliopsida</taxon>
        <taxon>Liliopsida</taxon>
        <taxon>Dioscoreales</taxon>
        <taxon>Dioscoreaceae</taxon>
        <taxon>Dioscorea</taxon>
    </lineage>
</organism>
<reference evidence="2" key="2">
    <citation type="journal article" date="2022" name="Hortic Res">
        <title>The genome of Dioscorea zingiberensis sheds light on the biosynthesis, origin and evolution of the medicinally important diosgenin saponins.</title>
        <authorList>
            <person name="Li Y."/>
            <person name="Tan C."/>
            <person name="Li Z."/>
            <person name="Guo J."/>
            <person name="Li S."/>
            <person name="Chen X."/>
            <person name="Wang C."/>
            <person name="Dai X."/>
            <person name="Yang H."/>
            <person name="Song W."/>
            <person name="Hou L."/>
            <person name="Xu J."/>
            <person name="Tong Z."/>
            <person name="Xu A."/>
            <person name="Yuan X."/>
            <person name="Wang W."/>
            <person name="Yang Q."/>
            <person name="Chen L."/>
            <person name="Sun Z."/>
            <person name="Wang K."/>
            <person name="Pan B."/>
            <person name="Chen J."/>
            <person name="Bao Y."/>
            <person name="Liu F."/>
            <person name="Qi X."/>
            <person name="Gang D.R."/>
            <person name="Wen J."/>
            <person name="Li J."/>
        </authorList>
    </citation>
    <scope>NUCLEOTIDE SEQUENCE</scope>
    <source>
        <strain evidence="2">Dzin_1.0</strain>
    </source>
</reference>
<feature type="region of interest" description="Disordered" evidence="1">
    <location>
        <begin position="1"/>
        <end position="35"/>
    </location>
</feature>
<evidence type="ECO:0000256" key="1">
    <source>
        <dbReference type="SAM" id="MobiDB-lite"/>
    </source>
</evidence>
<dbReference type="PANTHER" id="PTHR33401">
    <property type="entry name" value="LIGHT-HARVESTING COMPLEX-LIKE PROTEIN OHP2, CHLOROPLASTIC"/>
    <property type="match status" value="1"/>
</dbReference>
<dbReference type="AlphaFoldDB" id="A0A9D5C6Y8"/>
<protein>
    <submittedName>
        <fullName evidence="2">Uncharacterized protein</fullName>
    </submittedName>
</protein>
<keyword evidence="3" id="KW-1185">Reference proteome</keyword>